<reference evidence="1 2" key="1">
    <citation type="journal article" date="2017" name="Genome Announc.">
        <title>Genome sequence of the saprophytic ascomycete Epicoccum nigrum ICMP 19927 strain isolated from New Zealand.</title>
        <authorList>
            <person name="Fokin M."/>
            <person name="Fleetwood D."/>
            <person name="Weir B.S."/>
            <person name="Villas-Boas S.G."/>
        </authorList>
    </citation>
    <scope>NUCLEOTIDE SEQUENCE [LARGE SCALE GENOMIC DNA]</scope>
    <source>
        <strain evidence="1 2">ICMP 19927</strain>
    </source>
</reference>
<keyword evidence="2" id="KW-1185">Reference proteome</keyword>
<organism evidence="1 2">
    <name type="scientific">Epicoccum nigrum</name>
    <name type="common">Soil fungus</name>
    <name type="synonym">Epicoccum purpurascens</name>
    <dbReference type="NCBI Taxonomy" id="105696"/>
    <lineage>
        <taxon>Eukaryota</taxon>
        <taxon>Fungi</taxon>
        <taxon>Dikarya</taxon>
        <taxon>Ascomycota</taxon>
        <taxon>Pezizomycotina</taxon>
        <taxon>Dothideomycetes</taxon>
        <taxon>Pleosporomycetidae</taxon>
        <taxon>Pleosporales</taxon>
        <taxon>Pleosporineae</taxon>
        <taxon>Didymellaceae</taxon>
        <taxon>Epicoccum</taxon>
    </lineage>
</organism>
<dbReference type="PANTHER" id="PTHR37540">
    <property type="entry name" value="TRANSCRIPTION FACTOR (ACR-2), PUTATIVE-RELATED-RELATED"/>
    <property type="match status" value="1"/>
</dbReference>
<evidence type="ECO:0000313" key="1">
    <source>
        <dbReference type="EMBL" id="OSS49720.1"/>
    </source>
</evidence>
<proteinExistence type="predicted"/>
<protein>
    <recommendedName>
        <fullName evidence="3">Transcription factor domain-containing protein</fullName>
    </recommendedName>
</protein>
<accession>A0A1Y2M0P6</accession>
<dbReference type="Proteomes" id="UP000193240">
    <property type="component" value="Unassembled WGS sequence"/>
</dbReference>
<sequence>MAPNPEPSSFATFVLNGDTGQAQAWPGDKKGRKFFQQMKPTFSVDVSPATFTKLQFLDNFDPAKGAVVRKKAREWVNKNREISSLRGLTTSKMRLSNATSRSEDDQNKLIAKRKSPVSAALSPQTIDANSVDPFGILPDIGRDFDHIMKYFLSATCPEGIPCSDDKYADQNKHAVVAFQHENTVLGSMAKSKLTFVLWLYAVVVIRDGVLGNFDTEELFWLYNKSLRMMQETIDKETDEGQFSDHLIKAVACMTAAAVFSGMFDAAIKHRGALVHLLTLRGNGDLLAGWQSTCFFTRKASQWCEILVAAQLAEIPQLPHQSYSFSPLPEQIRIETEALTARTMESLPPVSDHFVQIVRYLHQVALSYSSPLPHVKISDYVIQPMYNGEYAILRALAAQKEPGHSFTEAEVLLAESFQLYFWTGPRDLPPQTRLCELLISRVMKALLPLQLEASSELLHEAGSTITTFMEARNHKMNTKPEAVDHFYRFLRHPRKVNNVITWALALGTLITAPLLPPEHSWFKQHFRLQLRAMALHRSEKHWFDFLDLFPTTDGFTNHWVNLRSVWRDHGV</sequence>
<dbReference type="EMBL" id="KZ107843">
    <property type="protein sequence ID" value="OSS49720.1"/>
    <property type="molecule type" value="Genomic_DNA"/>
</dbReference>
<dbReference type="InParanoid" id="A0A1Y2M0P6"/>
<evidence type="ECO:0000313" key="2">
    <source>
        <dbReference type="Proteomes" id="UP000193240"/>
    </source>
</evidence>
<dbReference type="OMA" id="REWVNKN"/>
<evidence type="ECO:0008006" key="3">
    <source>
        <dbReference type="Google" id="ProtNLM"/>
    </source>
</evidence>
<dbReference type="PANTHER" id="PTHR37540:SF5">
    <property type="entry name" value="TRANSCRIPTION FACTOR DOMAIN-CONTAINING PROTEIN"/>
    <property type="match status" value="1"/>
</dbReference>
<gene>
    <name evidence="1" type="ORF">B5807_06183</name>
</gene>
<name>A0A1Y2M0P6_EPING</name>
<dbReference type="AlphaFoldDB" id="A0A1Y2M0P6"/>